<organism evidence="6 7">
    <name type="scientific">Nocardioides humi</name>
    <dbReference type="NCBI Taxonomy" id="449461"/>
    <lineage>
        <taxon>Bacteria</taxon>
        <taxon>Bacillati</taxon>
        <taxon>Actinomycetota</taxon>
        <taxon>Actinomycetes</taxon>
        <taxon>Propionibacteriales</taxon>
        <taxon>Nocardioidaceae</taxon>
        <taxon>Nocardioides</taxon>
    </lineage>
</organism>
<dbReference type="EMBL" id="BAAAOR010000052">
    <property type="protein sequence ID" value="GAA1549046.1"/>
    <property type="molecule type" value="Genomic_DNA"/>
</dbReference>
<dbReference type="InterPro" id="IPR027417">
    <property type="entry name" value="P-loop_NTPase"/>
</dbReference>
<reference evidence="6 7" key="1">
    <citation type="journal article" date="2019" name="Int. J. Syst. Evol. Microbiol.">
        <title>The Global Catalogue of Microorganisms (GCM) 10K type strain sequencing project: providing services to taxonomists for standard genome sequencing and annotation.</title>
        <authorList>
            <consortium name="The Broad Institute Genomics Platform"/>
            <consortium name="The Broad Institute Genome Sequencing Center for Infectious Disease"/>
            <person name="Wu L."/>
            <person name="Ma J."/>
        </authorList>
    </citation>
    <scope>NUCLEOTIDE SEQUENCE [LARGE SCALE GENOMIC DNA]</scope>
    <source>
        <strain evidence="6 7">JCM 14942</strain>
    </source>
</reference>
<sequence length="587" mass="63500">MLNAGERADMRQPRAERSFRDVSVAEARRVFTRTGDLTPELRGAVRPEIAMSWLRSWAAGVDPDGPSRSGEPTASSNRLLALAEPVVARLREALAGSGAELVFADGGARVIGAWRSADNDQTIGASTKVGTSLREEDAGTNAVGTALADGYPKVITGHEHWSRRFTGRTCVAVPVQHPVTRRSAAIIGVALPEGDDARVILALLRWAGMELRSVLQFQEGDRTRALVDQFLRRRRPDRASLLLTDDLCVADTRSTALLSSLDLAVLRSEVRRQGRSESSRRSITLGDGVLVDASVSPLGDDESLFVELEAPARRARGAFVQDVGTSTLHAQALRSLSAGIEEGVPVLVTGEPGTGKLSAARRALESCGSVVAIDVSEDVDAAACVAEFRAAVVRGDGVVLGHVDRSRREVLATLQEVWNAPTRPDSARVVATAFAAPSLVDGHHSSAELTFYRLFAERHVELPPLRERVNDVPRLVAAVSEARGRRVRWAPDALDALMKLPWRGNLRELEQVVLRTLARHPGVVTRADLPADVRAQIERHRLSWMERVERDALLAALDASGGNKVQAALELGISRSSLYRKISQFGL</sequence>
<dbReference type="InterPro" id="IPR002078">
    <property type="entry name" value="Sigma_54_int"/>
</dbReference>
<dbReference type="InterPro" id="IPR009057">
    <property type="entry name" value="Homeodomain-like_sf"/>
</dbReference>
<feature type="domain" description="Sigma-54 factor interaction" evidence="5">
    <location>
        <begin position="409"/>
        <end position="518"/>
    </location>
</feature>
<accession>A0ABN2BYD2</accession>
<protein>
    <submittedName>
        <fullName evidence="6">Helix-turn-helix domain-containing protein</fullName>
    </submittedName>
</protein>
<dbReference type="PROSITE" id="PS50045">
    <property type="entry name" value="SIGMA54_INTERACT_4"/>
    <property type="match status" value="1"/>
</dbReference>
<keyword evidence="2" id="KW-0067">ATP-binding</keyword>
<evidence type="ECO:0000259" key="5">
    <source>
        <dbReference type="PROSITE" id="PS50045"/>
    </source>
</evidence>
<evidence type="ECO:0000256" key="3">
    <source>
        <dbReference type="ARBA" id="ARBA00023015"/>
    </source>
</evidence>
<keyword evidence="3" id="KW-0805">Transcription regulation</keyword>
<dbReference type="SUPFAM" id="SSF46689">
    <property type="entry name" value="Homeodomain-like"/>
    <property type="match status" value="1"/>
</dbReference>
<dbReference type="InterPro" id="IPR002197">
    <property type="entry name" value="HTH_Fis"/>
</dbReference>
<evidence type="ECO:0000256" key="2">
    <source>
        <dbReference type="ARBA" id="ARBA00022840"/>
    </source>
</evidence>
<dbReference type="PRINTS" id="PR01590">
    <property type="entry name" value="HTHFIS"/>
</dbReference>
<dbReference type="Proteomes" id="UP001500842">
    <property type="component" value="Unassembled WGS sequence"/>
</dbReference>
<comment type="caution">
    <text evidence="6">The sequence shown here is derived from an EMBL/GenBank/DDBJ whole genome shotgun (WGS) entry which is preliminary data.</text>
</comment>
<evidence type="ECO:0000256" key="4">
    <source>
        <dbReference type="ARBA" id="ARBA00023163"/>
    </source>
</evidence>
<gene>
    <name evidence="6" type="ORF">GCM10009788_58660</name>
</gene>
<keyword evidence="1" id="KW-0547">Nucleotide-binding</keyword>
<evidence type="ECO:0000256" key="1">
    <source>
        <dbReference type="ARBA" id="ARBA00022741"/>
    </source>
</evidence>
<name>A0ABN2BYD2_9ACTN</name>
<keyword evidence="4" id="KW-0804">Transcription</keyword>
<dbReference type="Pfam" id="PF02954">
    <property type="entry name" value="HTH_8"/>
    <property type="match status" value="1"/>
</dbReference>
<evidence type="ECO:0000313" key="6">
    <source>
        <dbReference type="EMBL" id="GAA1549046.1"/>
    </source>
</evidence>
<evidence type="ECO:0000313" key="7">
    <source>
        <dbReference type="Proteomes" id="UP001500842"/>
    </source>
</evidence>
<dbReference type="Gene3D" id="1.10.8.60">
    <property type="match status" value="1"/>
</dbReference>
<dbReference type="SUPFAM" id="SSF52540">
    <property type="entry name" value="P-loop containing nucleoside triphosphate hydrolases"/>
    <property type="match status" value="1"/>
</dbReference>
<dbReference type="PANTHER" id="PTHR32071">
    <property type="entry name" value="TRANSCRIPTIONAL REGULATORY PROTEIN"/>
    <property type="match status" value="1"/>
</dbReference>
<dbReference type="Gene3D" id="3.40.50.300">
    <property type="entry name" value="P-loop containing nucleotide triphosphate hydrolases"/>
    <property type="match status" value="1"/>
</dbReference>
<dbReference type="InterPro" id="IPR058031">
    <property type="entry name" value="AAA_lid_NorR"/>
</dbReference>
<dbReference type="Gene3D" id="1.10.10.60">
    <property type="entry name" value="Homeodomain-like"/>
    <property type="match status" value="1"/>
</dbReference>
<dbReference type="InterPro" id="IPR029016">
    <property type="entry name" value="GAF-like_dom_sf"/>
</dbReference>
<proteinExistence type="predicted"/>
<dbReference type="Pfam" id="PF25601">
    <property type="entry name" value="AAA_lid_14"/>
    <property type="match status" value="1"/>
</dbReference>
<dbReference type="Gene3D" id="3.30.450.40">
    <property type="match status" value="1"/>
</dbReference>
<keyword evidence="7" id="KW-1185">Reference proteome</keyword>